<comment type="caution">
    <text evidence="1">The sequence shown here is derived from an EMBL/GenBank/DDBJ whole genome shotgun (WGS) entry which is preliminary data.</text>
</comment>
<dbReference type="AlphaFoldDB" id="A0A3M8D4A0"/>
<dbReference type="RefSeq" id="WP_122920559.1">
    <property type="nucleotide sequence ID" value="NZ_RHHQ01000021.1"/>
</dbReference>
<proteinExistence type="predicted"/>
<evidence type="ECO:0000313" key="2">
    <source>
        <dbReference type="Proteomes" id="UP000271031"/>
    </source>
</evidence>
<protein>
    <submittedName>
        <fullName evidence="1">Sporulation protein</fullName>
    </submittedName>
</protein>
<sequence length="143" mass="15476">MGTNSRLHKSTVLLITAVLSLTVLGGCNTYRAQQNEQSATPGANRETLMGRNQNPNILVGKHSVRNYSVDEKNLEMVVKSVPGVEGARVSVSGGNAYVTLDLAPNVTAQHARDIERQVIANLVQKAPRYDYHLTSNDGVHVTP</sequence>
<evidence type="ECO:0000313" key="1">
    <source>
        <dbReference type="EMBL" id="RNB82025.1"/>
    </source>
</evidence>
<keyword evidence="2" id="KW-1185">Reference proteome</keyword>
<accession>A0A3M8D4A0</accession>
<reference evidence="1 2" key="1">
    <citation type="submission" date="2018-10" db="EMBL/GenBank/DDBJ databases">
        <title>Phylogenomics of Brevibacillus.</title>
        <authorList>
            <person name="Dunlap C."/>
        </authorList>
    </citation>
    <scope>NUCLEOTIDE SEQUENCE [LARGE SCALE GENOMIC DNA]</scope>
    <source>
        <strain evidence="1 2">JCM 15716</strain>
    </source>
</reference>
<gene>
    <name evidence="1" type="ORF">EDM56_24490</name>
</gene>
<dbReference type="Proteomes" id="UP000271031">
    <property type="component" value="Unassembled WGS sequence"/>
</dbReference>
<name>A0A3M8D4A0_9BACL</name>
<dbReference type="EMBL" id="RHHQ01000021">
    <property type="protein sequence ID" value="RNB82025.1"/>
    <property type="molecule type" value="Genomic_DNA"/>
</dbReference>
<dbReference type="PROSITE" id="PS51257">
    <property type="entry name" value="PROKAR_LIPOPROTEIN"/>
    <property type="match status" value="1"/>
</dbReference>
<dbReference type="OrthoDB" id="2476577at2"/>
<organism evidence="1 2">
    <name type="scientific">Brevibacillus fluminis</name>
    <dbReference type="NCBI Taxonomy" id="511487"/>
    <lineage>
        <taxon>Bacteria</taxon>
        <taxon>Bacillati</taxon>
        <taxon>Bacillota</taxon>
        <taxon>Bacilli</taxon>
        <taxon>Bacillales</taxon>
        <taxon>Paenibacillaceae</taxon>
        <taxon>Brevibacillus</taxon>
    </lineage>
</organism>